<dbReference type="EMBL" id="SXDP01000004">
    <property type="protein sequence ID" value="NEZ46962.1"/>
    <property type="molecule type" value="Genomic_DNA"/>
</dbReference>
<comment type="caution">
    <text evidence="2">The sequence shown here is derived from an EMBL/GenBank/DDBJ whole genome shotgun (WGS) entry which is preliminary data.</text>
</comment>
<dbReference type="AlphaFoldDB" id="A0A6M0R9P3"/>
<proteinExistence type="predicted"/>
<dbReference type="PANTHER" id="PTHR43421">
    <property type="entry name" value="METALLOPROTEASE PMBA"/>
    <property type="match status" value="1"/>
</dbReference>
<evidence type="ECO:0000313" key="2">
    <source>
        <dbReference type="EMBL" id="NEZ46962.1"/>
    </source>
</evidence>
<evidence type="ECO:0000313" key="3">
    <source>
        <dbReference type="Proteomes" id="UP000473885"/>
    </source>
</evidence>
<dbReference type="PANTHER" id="PTHR43421:SF1">
    <property type="entry name" value="METALLOPROTEASE PMBA"/>
    <property type="match status" value="1"/>
</dbReference>
<dbReference type="Proteomes" id="UP000473885">
    <property type="component" value="Unassembled WGS sequence"/>
</dbReference>
<dbReference type="InterPro" id="IPR045569">
    <property type="entry name" value="Metalloprtase-TldD/E_C"/>
</dbReference>
<reference evidence="2 3" key="1">
    <citation type="submission" date="2019-04" db="EMBL/GenBank/DDBJ databases">
        <title>Genome sequencing of Clostridium botulinum Groups I-IV and Clostridium butyricum.</title>
        <authorList>
            <person name="Brunt J."/>
            <person name="Van Vliet A.H.M."/>
            <person name="Stringer S.C."/>
            <person name="Carter A.T."/>
            <person name="Peck M.W."/>
        </authorList>
    </citation>
    <scope>NUCLEOTIDE SEQUENCE [LARGE SCALE GENOMIC DNA]</scope>
    <source>
        <strain evidence="2 3">IFR 18/094</strain>
    </source>
</reference>
<sequence length="432" mass="49117">MIDTIKSLLRTKDINGYKIVETKTESIEFFFIKKNLDMDRSKKVHYFSVTVYKDFQESGNKFKGSSTCNIYPTMNNEEINKILSDAVLASNFVKNEFYTLPTPSNKKPSYLNSKFSLKPISHWIPELTKAIYKYDTYENGGINSCELFLSKCYIHIINSEGIDVSYEKYKGQLEFIVNFMGSTEEVELYKFLEFSDFDTDYISENVKEMLNLAKEKALANTTLKSSKYTILLSGFALKEFFSYYISKSNVSNVYSNISQLKVGDRIQGQNIYGDLINISLDPTMKNSTHSVPYDMDGITLSKINLFENGVLKQYHGSSRYSYYLNVEPTGNILNIDVKPGSKSIKELKNSPYVELISFSDFQLNPVTGDFGGEIRLGRYYDGKDTIPITGGSVSGNINNIQKHMYLSKEIQQCNGFKAPKTVQMFNVSIAGL</sequence>
<gene>
    <name evidence="2" type="ORF">FDF74_07020</name>
</gene>
<dbReference type="RefSeq" id="WP_163249117.1">
    <property type="nucleotide sequence ID" value="NZ_SXDP01000004.1"/>
</dbReference>
<protein>
    <submittedName>
        <fullName evidence="2">TldD/PmbA family protein</fullName>
    </submittedName>
</protein>
<dbReference type="SUPFAM" id="SSF111283">
    <property type="entry name" value="Putative modulator of DNA gyrase, PmbA/TldD"/>
    <property type="match status" value="1"/>
</dbReference>
<evidence type="ECO:0000259" key="1">
    <source>
        <dbReference type="Pfam" id="PF19289"/>
    </source>
</evidence>
<name>A0A6M0R9P3_9CLOT</name>
<dbReference type="InterPro" id="IPR047657">
    <property type="entry name" value="PmbA"/>
</dbReference>
<dbReference type="GO" id="GO:0008237">
    <property type="term" value="F:metallopeptidase activity"/>
    <property type="evidence" value="ECO:0007669"/>
    <property type="project" value="InterPro"/>
</dbReference>
<dbReference type="GO" id="GO:0006508">
    <property type="term" value="P:proteolysis"/>
    <property type="evidence" value="ECO:0007669"/>
    <property type="project" value="InterPro"/>
</dbReference>
<keyword evidence="3" id="KW-1185">Reference proteome</keyword>
<accession>A0A6M0R9P3</accession>
<feature type="domain" description="Metalloprotease TldD/E C-terminal" evidence="1">
    <location>
        <begin position="226"/>
        <end position="430"/>
    </location>
</feature>
<dbReference type="Pfam" id="PF19289">
    <property type="entry name" value="PmbA_TldD_3rd"/>
    <property type="match status" value="1"/>
</dbReference>
<dbReference type="GO" id="GO:0005829">
    <property type="term" value="C:cytosol"/>
    <property type="evidence" value="ECO:0007669"/>
    <property type="project" value="TreeGrafter"/>
</dbReference>
<organism evidence="2 3">
    <name type="scientific">Clostridium niameyense</name>
    <dbReference type="NCBI Taxonomy" id="1622073"/>
    <lineage>
        <taxon>Bacteria</taxon>
        <taxon>Bacillati</taxon>
        <taxon>Bacillota</taxon>
        <taxon>Clostridia</taxon>
        <taxon>Eubacteriales</taxon>
        <taxon>Clostridiaceae</taxon>
        <taxon>Clostridium</taxon>
    </lineage>
</organism>
<dbReference type="InterPro" id="IPR036059">
    <property type="entry name" value="TldD/PmbA_sf"/>
</dbReference>